<dbReference type="Pfam" id="PF00173">
    <property type="entry name" value="Cyt-b5"/>
    <property type="match status" value="1"/>
</dbReference>
<dbReference type="GO" id="GO:0006665">
    <property type="term" value="P:sphingolipid metabolic process"/>
    <property type="evidence" value="ECO:0007669"/>
    <property type="project" value="UniProtKB-UniPathway"/>
</dbReference>
<evidence type="ECO:0000256" key="11">
    <source>
        <dbReference type="ARBA" id="ARBA00022989"/>
    </source>
</evidence>
<reference evidence="19" key="1">
    <citation type="submission" date="2017-12" db="EMBL/GenBank/DDBJ databases">
        <authorList>
            <consortium name="DOE Joint Genome Institute"/>
            <person name="Mondo S.J."/>
            <person name="Kjaerbolling I."/>
            <person name="Vesth T.C."/>
            <person name="Frisvad J.C."/>
            <person name="Nybo J.L."/>
            <person name="Theobald S."/>
            <person name="Kuo A."/>
            <person name="Bowyer P."/>
            <person name="Matsuda Y."/>
            <person name="Lyhne E.K."/>
            <person name="Kogle M.E."/>
            <person name="Clum A."/>
            <person name="Lipzen A."/>
            <person name="Salamov A."/>
            <person name="Ngan C.Y."/>
            <person name="Daum C."/>
            <person name="Chiniquy J."/>
            <person name="Barry K."/>
            <person name="LaButti K."/>
            <person name="Haridas S."/>
            <person name="Simmons B.A."/>
            <person name="Magnuson J.K."/>
            <person name="Mortensen U.H."/>
            <person name="Larsen T.O."/>
            <person name="Grigoriev I.V."/>
            <person name="Baker S.E."/>
            <person name="Andersen M.R."/>
            <person name="Nordberg H.P."/>
            <person name="Cantor M.N."/>
            <person name="Hua S.X."/>
        </authorList>
    </citation>
    <scope>NUCLEOTIDE SEQUENCE [LARGE SCALE GENOMIC DNA]</scope>
    <source>
        <strain evidence="19">IBT 19404</strain>
    </source>
</reference>
<keyword evidence="8 16" id="KW-0812">Transmembrane</keyword>
<keyword evidence="15 16" id="KW-0472">Membrane</keyword>
<keyword evidence="12" id="KW-0560">Oxidoreductase</keyword>
<dbReference type="PANTHER" id="PTHR19353">
    <property type="entry name" value="FATTY ACID DESATURASE 2"/>
    <property type="match status" value="1"/>
</dbReference>
<dbReference type="InterPro" id="IPR001199">
    <property type="entry name" value="Cyt_B5-like_heme/steroid-bd"/>
</dbReference>
<evidence type="ECO:0000256" key="15">
    <source>
        <dbReference type="ARBA" id="ARBA00023136"/>
    </source>
</evidence>
<comment type="subcellular location">
    <subcellularLocation>
        <location evidence="1">Membrane</location>
        <topology evidence="1">Multi-pass membrane protein</topology>
    </subcellularLocation>
</comment>
<dbReference type="Pfam" id="PF00487">
    <property type="entry name" value="FA_desaturase"/>
    <property type="match status" value="1"/>
</dbReference>
<dbReference type="CDD" id="cd03506">
    <property type="entry name" value="Delta6-FADS-like"/>
    <property type="match status" value="1"/>
</dbReference>
<evidence type="ECO:0000256" key="14">
    <source>
        <dbReference type="ARBA" id="ARBA00023098"/>
    </source>
</evidence>
<dbReference type="EMBL" id="KZ559544">
    <property type="protein sequence ID" value="PLN80722.1"/>
    <property type="molecule type" value="Genomic_DNA"/>
</dbReference>
<dbReference type="AlphaFoldDB" id="A0A2J5HTR8"/>
<evidence type="ECO:0000256" key="5">
    <source>
        <dbReference type="ARBA" id="ARBA00012019"/>
    </source>
</evidence>
<evidence type="ECO:0000256" key="16">
    <source>
        <dbReference type="SAM" id="Phobius"/>
    </source>
</evidence>
<keyword evidence="10" id="KW-0746">Sphingolipid metabolism</keyword>
<dbReference type="GO" id="GO:0016717">
    <property type="term" value="F:oxidoreductase activity, acting on paired donors, with oxidation of a pair of donors resulting in the reduction of molecular oxygen to two molecules of water"/>
    <property type="evidence" value="ECO:0007669"/>
    <property type="project" value="TreeGrafter"/>
</dbReference>
<protein>
    <recommendedName>
        <fullName evidence="6">Delta 8-(E)-sphingolipid desaturase</fullName>
        <ecNumber evidence="5">1.14.19.18</ecNumber>
    </recommendedName>
</protein>
<dbReference type="SMART" id="SM01117">
    <property type="entry name" value="Cyt-b5"/>
    <property type="match status" value="1"/>
</dbReference>
<evidence type="ECO:0000259" key="17">
    <source>
        <dbReference type="PROSITE" id="PS50255"/>
    </source>
</evidence>
<feature type="transmembrane region" description="Helical" evidence="16">
    <location>
        <begin position="279"/>
        <end position="297"/>
    </location>
</feature>
<evidence type="ECO:0000256" key="1">
    <source>
        <dbReference type="ARBA" id="ARBA00004141"/>
    </source>
</evidence>
<comment type="pathway">
    <text evidence="3">Sphingolipid metabolism.</text>
</comment>
<keyword evidence="11 16" id="KW-1133">Transmembrane helix</keyword>
<dbReference type="GO" id="GO:0046872">
    <property type="term" value="F:metal ion binding"/>
    <property type="evidence" value="ECO:0007669"/>
    <property type="project" value="UniProtKB-KW"/>
</dbReference>
<feature type="transmembrane region" description="Helical" evidence="16">
    <location>
        <begin position="238"/>
        <end position="259"/>
    </location>
</feature>
<evidence type="ECO:0000256" key="7">
    <source>
        <dbReference type="ARBA" id="ARBA00022617"/>
    </source>
</evidence>
<keyword evidence="9" id="KW-0479">Metal-binding</keyword>
<organism evidence="18 19">
    <name type="scientific">Aspergillus taichungensis</name>
    <dbReference type="NCBI Taxonomy" id="482145"/>
    <lineage>
        <taxon>Eukaryota</taxon>
        <taxon>Fungi</taxon>
        <taxon>Dikarya</taxon>
        <taxon>Ascomycota</taxon>
        <taxon>Pezizomycotina</taxon>
        <taxon>Eurotiomycetes</taxon>
        <taxon>Eurotiomycetidae</taxon>
        <taxon>Eurotiales</taxon>
        <taxon>Aspergillaceae</taxon>
        <taxon>Aspergillus</taxon>
        <taxon>Aspergillus subgen. Circumdati</taxon>
    </lineage>
</organism>
<comment type="similarity">
    <text evidence="4">Belongs to the fatty acid desaturase type 1 family.</text>
</comment>
<sequence length="560" mass="64993">MAAPKQAVTTTPSTASRKDTVLSRRWIEGQIAQGKHVIIFEGRVLRVDSWIPFHPGGDKSIKHMVGRDGTDEINALHSKEARQRMLSYQIGRIEGPWVNFLPPIQGGKFRPYAEEAYAIEEESSGQETSAPPSPVFDAVDATSNLRRRKSMSTDTTISTPDTQESEAKPFFLDARTREEIIFDTAKYPSLDMDSQETIKRKYRELDQRIRDEGLYQCHYFSYFIESCRYTLFAGLAYMFLRMGWWGTSGFFLGCFWHQLVFTAHDAGHMGITHHFHVDSVIGIIIADFLGGLSLGWWKRNHNVHHIVTNAPEHDPDIEHMPFFAISHRFLTSLRSTYYDRVLTFDAPAQFLLKFQNYLYYPILLFGRFNLYRLSWEYLFCGQAPKKGPAWWHRWLEISGQVFFWTWFGYGVVYRTIPDWQSRLTFIMISHMVTAPLHVQITLSHFAMSTADLGIHESFPQKMLRTTMDVDCPTWLDFFHGGLQFQAIHHLYPRIPRHNLRRTQKLVLDFCQDTGIPYALFTFYDGNKEVIGRLGEVAKQVRILEECRKSCAQKGVFSDHH</sequence>
<accession>A0A2J5HTR8</accession>
<evidence type="ECO:0000256" key="4">
    <source>
        <dbReference type="ARBA" id="ARBA00009295"/>
    </source>
</evidence>
<evidence type="ECO:0000256" key="9">
    <source>
        <dbReference type="ARBA" id="ARBA00022723"/>
    </source>
</evidence>
<dbReference type="OrthoDB" id="260091at2759"/>
<evidence type="ECO:0000256" key="6">
    <source>
        <dbReference type="ARBA" id="ARBA00016939"/>
    </source>
</evidence>
<dbReference type="PROSITE" id="PS50255">
    <property type="entry name" value="CYTOCHROME_B5_2"/>
    <property type="match status" value="1"/>
</dbReference>
<dbReference type="PANTHER" id="PTHR19353:SF30">
    <property type="entry name" value="DELTA 8-(E)-SPHINGOLIPID DESATURASE"/>
    <property type="match status" value="1"/>
</dbReference>
<evidence type="ECO:0000256" key="12">
    <source>
        <dbReference type="ARBA" id="ARBA00023002"/>
    </source>
</evidence>
<evidence type="ECO:0000256" key="2">
    <source>
        <dbReference type="ARBA" id="ARBA00004760"/>
    </source>
</evidence>
<evidence type="ECO:0000256" key="13">
    <source>
        <dbReference type="ARBA" id="ARBA00023004"/>
    </source>
</evidence>
<dbReference type="Gene3D" id="3.10.120.10">
    <property type="entry name" value="Cytochrome b5-like heme/steroid binding domain"/>
    <property type="match status" value="1"/>
</dbReference>
<evidence type="ECO:0000256" key="8">
    <source>
        <dbReference type="ARBA" id="ARBA00022692"/>
    </source>
</evidence>
<dbReference type="Proteomes" id="UP000235023">
    <property type="component" value="Unassembled WGS sequence"/>
</dbReference>
<proteinExistence type="inferred from homology"/>
<comment type="pathway">
    <text evidence="2">Lipid metabolism; sphingolipid metabolism.</text>
</comment>
<gene>
    <name evidence="18" type="ORF">BDW42DRAFT_106822</name>
</gene>
<dbReference type="UniPathway" id="UPA00222"/>
<feature type="domain" description="Cytochrome b5 heme-binding" evidence="17">
    <location>
        <begin position="38"/>
        <end position="94"/>
    </location>
</feature>
<evidence type="ECO:0000313" key="19">
    <source>
        <dbReference type="Proteomes" id="UP000235023"/>
    </source>
</evidence>
<keyword evidence="13" id="KW-0408">Iron</keyword>
<dbReference type="SUPFAM" id="SSF55856">
    <property type="entry name" value="Cytochrome b5-like heme/steroid binding domain"/>
    <property type="match status" value="1"/>
</dbReference>
<evidence type="ECO:0000313" key="18">
    <source>
        <dbReference type="EMBL" id="PLN80722.1"/>
    </source>
</evidence>
<keyword evidence="7" id="KW-0349">Heme</keyword>
<name>A0A2J5HTR8_9EURO</name>
<dbReference type="GO" id="GO:0016020">
    <property type="term" value="C:membrane"/>
    <property type="evidence" value="ECO:0007669"/>
    <property type="project" value="UniProtKB-SubCell"/>
</dbReference>
<keyword evidence="14" id="KW-0443">Lipid metabolism</keyword>
<dbReference type="InterPro" id="IPR012171">
    <property type="entry name" value="Fatty_acid_desaturase"/>
</dbReference>
<evidence type="ECO:0000256" key="10">
    <source>
        <dbReference type="ARBA" id="ARBA00022919"/>
    </source>
</evidence>
<dbReference type="InterPro" id="IPR036400">
    <property type="entry name" value="Cyt_B5-like_heme/steroid_sf"/>
</dbReference>
<dbReference type="PIRSF" id="PIRSF015921">
    <property type="entry name" value="FA_sphinglp_des"/>
    <property type="match status" value="1"/>
</dbReference>
<evidence type="ECO:0000256" key="3">
    <source>
        <dbReference type="ARBA" id="ARBA00004991"/>
    </source>
</evidence>
<dbReference type="EC" id="1.14.19.18" evidence="5"/>
<dbReference type="InterPro" id="IPR005804">
    <property type="entry name" value="FA_desaturase_dom"/>
</dbReference>
<keyword evidence="19" id="KW-1185">Reference proteome</keyword>